<gene>
    <name evidence="13" type="ORF">SCLCIDRAFT_1225176</name>
</gene>
<dbReference type="GO" id="GO:0004578">
    <property type="term" value="F:chitobiosyldiphosphodolichol beta-mannosyltransferase activity"/>
    <property type="evidence" value="ECO:0007669"/>
    <property type="project" value="UniProtKB-EC"/>
</dbReference>
<organism evidence="13 14">
    <name type="scientific">Scleroderma citrinum Foug A</name>
    <dbReference type="NCBI Taxonomy" id="1036808"/>
    <lineage>
        <taxon>Eukaryota</taxon>
        <taxon>Fungi</taxon>
        <taxon>Dikarya</taxon>
        <taxon>Basidiomycota</taxon>
        <taxon>Agaricomycotina</taxon>
        <taxon>Agaricomycetes</taxon>
        <taxon>Agaricomycetidae</taxon>
        <taxon>Boletales</taxon>
        <taxon>Sclerodermatineae</taxon>
        <taxon>Sclerodermataceae</taxon>
        <taxon>Scleroderma</taxon>
    </lineage>
</organism>
<evidence type="ECO:0000256" key="10">
    <source>
        <dbReference type="ARBA" id="ARBA00023136"/>
    </source>
</evidence>
<feature type="signal peptide" evidence="12">
    <location>
        <begin position="1"/>
        <end position="21"/>
    </location>
</feature>
<evidence type="ECO:0000256" key="9">
    <source>
        <dbReference type="ARBA" id="ARBA00022989"/>
    </source>
</evidence>
<protein>
    <recommendedName>
        <fullName evidence="4">Chitobiosyldiphosphodolichol beta-mannosyltransferase</fullName>
        <ecNumber evidence="3">2.4.1.142</ecNumber>
    </recommendedName>
</protein>
<keyword evidence="10" id="KW-0472">Membrane</keyword>
<dbReference type="EMBL" id="KN822342">
    <property type="protein sequence ID" value="KIM50716.1"/>
    <property type="molecule type" value="Genomic_DNA"/>
</dbReference>
<keyword evidence="9" id="KW-1133">Transmembrane helix</keyword>
<dbReference type="EC" id="2.4.1.142" evidence="3"/>
<dbReference type="AlphaFoldDB" id="A0A0C3D3P2"/>
<keyword evidence="8" id="KW-0256">Endoplasmic reticulum</keyword>
<evidence type="ECO:0000256" key="3">
    <source>
        <dbReference type="ARBA" id="ARBA00012611"/>
    </source>
</evidence>
<comment type="subcellular location">
    <subcellularLocation>
        <location evidence="1">Endoplasmic reticulum membrane</location>
        <topology evidence="1">Single-pass membrane protein</topology>
    </subcellularLocation>
</comment>
<dbReference type="InterPro" id="IPR026051">
    <property type="entry name" value="ALG1-like"/>
</dbReference>
<dbReference type="GO" id="GO:0005789">
    <property type="term" value="C:endoplasmic reticulum membrane"/>
    <property type="evidence" value="ECO:0007669"/>
    <property type="project" value="UniProtKB-SubCell"/>
</dbReference>
<dbReference type="Proteomes" id="UP000053989">
    <property type="component" value="Unassembled WGS sequence"/>
</dbReference>
<evidence type="ECO:0000256" key="4">
    <source>
        <dbReference type="ARBA" id="ARBA00015841"/>
    </source>
</evidence>
<evidence type="ECO:0000256" key="11">
    <source>
        <dbReference type="ARBA" id="ARBA00024899"/>
    </source>
</evidence>
<evidence type="ECO:0000256" key="12">
    <source>
        <dbReference type="SAM" id="SignalP"/>
    </source>
</evidence>
<dbReference type="FunCoup" id="A0A0C3D3P2">
    <property type="interactions" value="587"/>
</dbReference>
<accession>A0A0C3D3P2</accession>
<sequence>MTLSFLLLALCPLLFVTVLKSLRYVKQPSKRRTVAVLVLGDVGRSPRMMYHAESFAQLGFKTFLIGYKGSKPISSLTSLPNVQLCYLPEPPIFGTAPFILLASIKITSQIITILYTLLTIHTPEFIVVQNPPAIPTLALVQLVGLIRGSKVIIDWHNLGFSLLALKLGRTHPFVRIAKRFEDTFGRYAYAHLFVTQAMHDHLMKDVRLVGRKVVLHDRPPSHFHRCLPPEIHELFLRLGPSLTDPALKEFLPTADVPYTTQFTTTTWGSPERTSYSPISMPKLRDDRVALVVSSTSWTPDEDFGILLEALKMYEERAQEVNRDSQSHLTGKLPRIWVVITGKGPLRTVYMSDVAKLQEKWAFVRCTSLWLEAEDYPLLLGSADLGICLHSSSSALDLPMKVVDMFGCGLPVCALNFKCLPELVKAGQNGLIFKDALQLAFQMETLLMSFPNSHLEVLRMSLQRIEKPLHLHPHQFSEGMDWNWCSWTDNWNYVVKPLVLGKVGQVDR</sequence>
<reference evidence="14" key="2">
    <citation type="submission" date="2015-01" db="EMBL/GenBank/DDBJ databases">
        <title>Evolutionary Origins and Diversification of the Mycorrhizal Mutualists.</title>
        <authorList>
            <consortium name="DOE Joint Genome Institute"/>
            <consortium name="Mycorrhizal Genomics Consortium"/>
            <person name="Kohler A."/>
            <person name="Kuo A."/>
            <person name="Nagy L.G."/>
            <person name="Floudas D."/>
            <person name="Copeland A."/>
            <person name="Barry K.W."/>
            <person name="Cichocki N."/>
            <person name="Veneault-Fourrey C."/>
            <person name="LaButti K."/>
            <person name="Lindquist E.A."/>
            <person name="Lipzen A."/>
            <person name="Lundell T."/>
            <person name="Morin E."/>
            <person name="Murat C."/>
            <person name="Riley R."/>
            <person name="Ohm R."/>
            <person name="Sun H."/>
            <person name="Tunlid A."/>
            <person name="Henrissat B."/>
            <person name="Grigoriev I.V."/>
            <person name="Hibbett D.S."/>
            <person name="Martin F."/>
        </authorList>
    </citation>
    <scope>NUCLEOTIDE SEQUENCE [LARGE SCALE GENOMIC DNA]</scope>
    <source>
        <strain evidence="14">Foug A</strain>
    </source>
</reference>
<keyword evidence="5" id="KW-0328">Glycosyltransferase</keyword>
<dbReference type="PANTHER" id="PTHR13036:SF0">
    <property type="entry name" value="CHITOBIOSYLDIPHOSPHODOLICHOL BETA-MANNOSYLTRANSFERASE"/>
    <property type="match status" value="1"/>
</dbReference>
<comment type="function">
    <text evidence="11">Participates in the formation of the lipid-linked precursor oligosaccharide for N-glycosylation. Involved in assembling the dolichol-pyrophosphate-GlcNAc(2)-Man(5) intermediate on the cytoplasmic surface of the ER.</text>
</comment>
<keyword evidence="14" id="KW-1185">Reference proteome</keyword>
<dbReference type="OrthoDB" id="614844at2759"/>
<evidence type="ECO:0000256" key="1">
    <source>
        <dbReference type="ARBA" id="ARBA00004389"/>
    </source>
</evidence>
<keyword evidence="7" id="KW-0812">Transmembrane</keyword>
<dbReference type="SUPFAM" id="SSF53756">
    <property type="entry name" value="UDP-Glycosyltransferase/glycogen phosphorylase"/>
    <property type="match status" value="1"/>
</dbReference>
<feature type="chain" id="PRO_5002176364" description="Chitobiosyldiphosphodolichol beta-mannosyltransferase" evidence="12">
    <location>
        <begin position="22"/>
        <end position="507"/>
    </location>
</feature>
<dbReference type="InParanoid" id="A0A0C3D3P2"/>
<evidence type="ECO:0000256" key="5">
    <source>
        <dbReference type="ARBA" id="ARBA00022676"/>
    </source>
</evidence>
<evidence type="ECO:0000313" key="14">
    <source>
        <dbReference type="Proteomes" id="UP000053989"/>
    </source>
</evidence>
<keyword evidence="12" id="KW-0732">Signal</keyword>
<dbReference type="Gene3D" id="3.40.50.2000">
    <property type="entry name" value="Glycogen Phosphorylase B"/>
    <property type="match status" value="1"/>
</dbReference>
<evidence type="ECO:0000256" key="7">
    <source>
        <dbReference type="ARBA" id="ARBA00022692"/>
    </source>
</evidence>
<evidence type="ECO:0000256" key="2">
    <source>
        <dbReference type="ARBA" id="ARBA00004922"/>
    </source>
</evidence>
<name>A0A0C3D3P2_9AGAM</name>
<evidence type="ECO:0000256" key="8">
    <source>
        <dbReference type="ARBA" id="ARBA00022824"/>
    </source>
</evidence>
<keyword evidence="6 13" id="KW-0808">Transferase</keyword>
<evidence type="ECO:0000256" key="6">
    <source>
        <dbReference type="ARBA" id="ARBA00022679"/>
    </source>
</evidence>
<dbReference type="STRING" id="1036808.A0A0C3D3P2"/>
<reference evidence="13 14" key="1">
    <citation type="submission" date="2014-04" db="EMBL/GenBank/DDBJ databases">
        <authorList>
            <consortium name="DOE Joint Genome Institute"/>
            <person name="Kuo A."/>
            <person name="Kohler A."/>
            <person name="Nagy L.G."/>
            <person name="Floudas D."/>
            <person name="Copeland A."/>
            <person name="Barry K.W."/>
            <person name="Cichocki N."/>
            <person name="Veneault-Fourrey C."/>
            <person name="LaButti K."/>
            <person name="Lindquist E.A."/>
            <person name="Lipzen A."/>
            <person name="Lundell T."/>
            <person name="Morin E."/>
            <person name="Murat C."/>
            <person name="Sun H."/>
            <person name="Tunlid A."/>
            <person name="Henrissat B."/>
            <person name="Grigoriev I.V."/>
            <person name="Hibbett D.S."/>
            <person name="Martin F."/>
            <person name="Nordberg H.P."/>
            <person name="Cantor M.N."/>
            <person name="Hua S.X."/>
        </authorList>
    </citation>
    <scope>NUCLEOTIDE SEQUENCE [LARGE SCALE GENOMIC DNA]</scope>
    <source>
        <strain evidence="13 14">Foug A</strain>
    </source>
</reference>
<proteinExistence type="predicted"/>
<dbReference type="Pfam" id="PF13692">
    <property type="entry name" value="Glyco_trans_1_4"/>
    <property type="match status" value="1"/>
</dbReference>
<dbReference type="PANTHER" id="PTHR13036">
    <property type="entry name" value="BETA1,4 MANNOSYLTRANSFERASE"/>
    <property type="match status" value="1"/>
</dbReference>
<evidence type="ECO:0000313" key="13">
    <source>
        <dbReference type="EMBL" id="KIM50716.1"/>
    </source>
</evidence>
<dbReference type="HOGENOM" id="CLU_012079_1_1_1"/>
<comment type="pathway">
    <text evidence="2">Protein modification; protein glycosylation.</text>
</comment>